<sequence>MKINLYKKSICTKIHNFCFFVLKYQIVNENEICYDEIQINLSNSSKIGASFVKYFEGKL</sequence>
<gene>
    <name evidence="1" type="ORF">BpHYR1_022970</name>
</gene>
<evidence type="ECO:0000313" key="1">
    <source>
        <dbReference type="EMBL" id="RNA20427.1"/>
    </source>
</evidence>
<protein>
    <submittedName>
        <fullName evidence="1">Uncharacterized protein</fullName>
    </submittedName>
</protein>
<dbReference type="EMBL" id="REGN01003859">
    <property type="protein sequence ID" value="RNA20427.1"/>
    <property type="molecule type" value="Genomic_DNA"/>
</dbReference>
<reference evidence="1 2" key="1">
    <citation type="journal article" date="2018" name="Sci. Rep.">
        <title>Genomic signatures of local adaptation to the degree of environmental predictability in rotifers.</title>
        <authorList>
            <person name="Franch-Gras L."/>
            <person name="Hahn C."/>
            <person name="Garcia-Roger E.M."/>
            <person name="Carmona M.J."/>
            <person name="Serra M."/>
            <person name="Gomez A."/>
        </authorList>
    </citation>
    <scope>NUCLEOTIDE SEQUENCE [LARGE SCALE GENOMIC DNA]</scope>
    <source>
        <strain evidence="1">HYR1</strain>
    </source>
</reference>
<dbReference type="Proteomes" id="UP000276133">
    <property type="component" value="Unassembled WGS sequence"/>
</dbReference>
<dbReference type="AlphaFoldDB" id="A0A3M7RA69"/>
<keyword evidence="2" id="KW-1185">Reference proteome</keyword>
<proteinExistence type="predicted"/>
<accession>A0A3M7RA69</accession>
<evidence type="ECO:0000313" key="2">
    <source>
        <dbReference type="Proteomes" id="UP000276133"/>
    </source>
</evidence>
<comment type="caution">
    <text evidence="1">The sequence shown here is derived from an EMBL/GenBank/DDBJ whole genome shotgun (WGS) entry which is preliminary data.</text>
</comment>
<name>A0A3M7RA69_BRAPC</name>
<organism evidence="1 2">
    <name type="scientific">Brachionus plicatilis</name>
    <name type="common">Marine rotifer</name>
    <name type="synonym">Brachionus muelleri</name>
    <dbReference type="NCBI Taxonomy" id="10195"/>
    <lineage>
        <taxon>Eukaryota</taxon>
        <taxon>Metazoa</taxon>
        <taxon>Spiralia</taxon>
        <taxon>Gnathifera</taxon>
        <taxon>Rotifera</taxon>
        <taxon>Eurotatoria</taxon>
        <taxon>Monogononta</taxon>
        <taxon>Pseudotrocha</taxon>
        <taxon>Ploima</taxon>
        <taxon>Brachionidae</taxon>
        <taxon>Brachionus</taxon>
    </lineage>
</organism>